<dbReference type="InterPro" id="IPR052901">
    <property type="entry name" value="Bact_TGase-like"/>
</dbReference>
<protein>
    <submittedName>
        <fullName evidence="4">Transglutaminase-like putative cysteine protease</fullName>
    </submittedName>
</protein>
<organism evidence="4 5">
    <name type="scientific">Petropleomorpha daqingensis</name>
    <dbReference type="NCBI Taxonomy" id="2026353"/>
    <lineage>
        <taxon>Bacteria</taxon>
        <taxon>Bacillati</taxon>
        <taxon>Actinomycetota</taxon>
        <taxon>Actinomycetes</taxon>
        <taxon>Geodermatophilales</taxon>
        <taxon>Geodermatophilaceae</taxon>
        <taxon>Petropleomorpha</taxon>
    </lineage>
</organism>
<dbReference type="GO" id="GO:0006508">
    <property type="term" value="P:proteolysis"/>
    <property type="evidence" value="ECO:0007669"/>
    <property type="project" value="UniProtKB-KW"/>
</dbReference>
<dbReference type="GO" id="GO:0008233">
    <property type="term" value="F:peptidase activity"/>
    <property type="evidence" value="ECO:0007669"/>
    <property type="project" value="UniProtKB-KW"/>
</dbReference>
<evidence type="ECO:0000259" key="3">
    <source>
        <dbReference type="SMART" id="SM00460"/>
    </source>
</evidence>
<keyword evidence="5" id="KW-1185">Reference proteome</keyword>
<keyword evidence="4" id="KW-0645">Protease</keyword>
<dbReference type="RefSeq" id="WP_179719788.1">
    <property type="nucleotide sequence ID" value="NZ_JACBZT010000001.1"/>
</dbReference>
<feature type="domain" description="Transglutaminase-like" evidence="3">
    <location>
        <begin position="490"/>
        <end position="560"/>
    </location>
</feature>
<dbReference type="Pfam" id="PF11992">
    <property type="entry name" value="TgpA_N"/>
    <property type="match status" value="1"/>
</dbReference>
<feature type="transmembrane region" description="Helical" evidence="2">
    <location>
        <begin position="32"/>
        <end position="50"/>
    </location>
</feature>
<comment type="caution">
    <text evidence="4">The sequence shown here is derived from an EMBL/GenBank/DDBJ whole genome shotgun (WGS) entry which is preliminary data.</text>
</comment>
<dbReference type="InterPro" id="IPR021878">
    <property type="entry name" value="TgpA_N"/>
</dbReference>
<dbReference type="Proteomes" id="UP000541969">
    <property type="component" value="Unassembled WGS sequence"/>
</dbReference>
<sequence length="800" mass="83641">MNREDIGSAVAAAVATLLGAFALKPVYATGAWFPPVLATVVVVLAGGLLLRAAGPALWTRFAGDRPVPGKLGGLAVPLVPIGQMVLVGCLLTALYAPRDAFLGVIPTPTSIRALGAVLSDGSAEMREQATPALPLHGLLALTVVLVGLVAIAIDLVAVAGRQPALAGLGLLIFYCVPVATITGGIGLTAIAAPAAGLGLLLWADQNRRLARRNRSGRRTLLGTGTLLAVRTGVFALAAGLVIGALVPTLTEGSLTTGLGGGEGGGSSTGTSLDPVAALQGQLTLPDPIDLLRVDASVDDPGYLRAVSLDRYDANKGWSLSNLDGERSIADRGSLAPLPSDEQSRRVTESITVLGHDDRFMPVPNSPLTVAVHDGDSRNWRFDETTGTVFGRNVTTAGLSYEVTASEPEPSTALLEASPALPQTNPVQNQYTQLPLLNPSVASLVRDLVADARTPYDKVRAIHGFLTNRANGFVYSLSTAPGTSGDDLTDFLRLRRGYCEQYAGAMAVMVRAAGVPARVALGYTPGKEASDGTRLITSDDAHAWVEVYFADLGWVPFDPTPISADRAVQLPWAPRADAPQNNEPLPTAAAPTGPTQAGPTKQLDPDNTFRPLNLPQSSTAAWLRPTLLFGGGTLVLLAVIATPALIRRLQRRRRLSDGAPAALWDELAATAVDLGIPVHPAWTPRQTARQLAGVVNRTDGASAGRAVRRPDTDPAAVDALRRLALAEEASSYARPGTVSADPELVAALRAARRGLVRATPPRTRALAVLWPSSLLTGAGRRWGDALGRRATGLTRRRPRTV</sequence>
<keyword evidence="2" id="KW-0812">Transmembrane</keyword>
<evidence type="ECO:0000313" key="4">
    <source>
        <dbReference type="EMBL" id="NYJ07725.1"/>
    </source>
</evidence>
<dbReference type="Pfam" id="PF01841">
    <property type="entry name" value="Transglut_core"/>
    <property type="match status" value="1"/>
</dbReference>
<proteinExistence type="predicted"/>
<dbReference type="SMART" id="SM00460">
    <property type="entry name" value="TGc"/>
    <property type="match status" value="1"/>
</dbReference>
<dbReference type="InterPro" id="IPR038765">
    <property type="entry name" value="Papain-like_cys_pep_sf"/>
</dbReference>
<keyword evidence="2" id="KW-1133">Transmembrane helix</keyword>
<feature type="transmembrane region" description="Helical" evidence="2">
    <location>
        <begin position="138"/>
        <end position="159"/>
    </location>
</feature>
<feature type="region of interest" description="Disordered" evidence="1">
    <location>
        <begin position="574"/>
        <end position="605"/>
    </location>
</feature>
<dbReference type="AlphaFoldDB" id="A0A853CIE8"/>
<evidence type="ECO:0000256" key="1">
    <source>
        <dbReference type="SAM" id="MobiDB-lite"/>
    </source>
</evidence>
<evidence type="ECO:0000313" key="5">
    <source>
        <dbReference type="Proteomes" id="UP000541969"/>
    </source>
</evidence>
<keyword evidence="2" id="KW-0472">Membrane</keyword>
<dbReference type="SUPFAM" id="SSF54001">
    <property type="entry name" value="Cysteine proteinases"/>
    <property type="match status" value="1"/>
</dbReference>
<dbReference type="PANTHER" id="PTHR42736:SF1">
    <property type="entry name" value="PROTEIN-GLUTAMINE GAMMA-GLUTAMYLTRANSFERASE"/>
    <property type="match status" value="1"/>
</dbReference>
<name>A0A853CIE8_9ACTN</name>
<feature type="transmembrane region" description="Helical" evidence="2">
    <location>
        <begin position="224"/>
        <end position="246"/>
    </location>
</feature>
<gene>
    <name evidence="4" type="ORF">GGQ55_004003</name>
</gene>
<accession>A0A853CIE8</accession>
<feature type="compositionally biased region" description="Low complexity" evidence="1">
    <location>
        <begin position="585"/>
        <end position="599"/>
    </location>
</feature>
<dbReference type="PANTHER" id="PTHR42736">
    <property type="entry name" value="PROTEIN-GLUTAMINE GAMMA-GLUTAMYLTRANSFERASE"/>
    <property type="match status" value="1"/>
</dbReference>
<feature type="transmembrane region" description="Helical" evidence="2">
    <location>
        <begin position="171"/>
        <end position="203"/>
    </location>
</feature>
<dbReference type="EMBL" id="JACBZT010000001">
    <property type="protein sequence ID" value="NYJ07725.1"/>
    <property type="molecule type" value="Genomic_DNA"/>
</dbReference>
<feature type="transmembrane region" description="Helical" evidence="2">
    <location>
        <begin position="71"/>
        <end position="94"/>
    </location>
</feature>
<evidence type="ECO:0000256" key="2">
    <source>
        <dbReference type="SAM" id="Phobius"/>
    </source>
</evidence>
<dbReference type="Gene3D" id="3.10.620.30">
    <property type="match status" value="1"/>
</dbReference>
<keyword evidence="4" id="KW-0378">Hydrolase</keyword>
<dbReference type="InterPro" id="IPR002931">
    <property type="entry name" value="Transglutaminase-like"/>
</dbReference>
<feature type="transmembrane region" description="Helical" evidence="2">
    <location>
        <begin position="621"/>
        <end position="645"/>
    </location>
</feature>
<reference evidence="4 5" key="1">
    <citation type="submission" date="2020-07" db="EMBL/GenBank/DDBJ databases">
        <title>Sequencing the genomes of 1000 actinobacteria strains.</title>
        <authorList>
            <person name="Klenk H.-P."/>
        </authorList>
    </citation>
    <scope>NUCLEOTIDE SEQUENCE [LARGE SCALE GENOMIC DNA]</scope>
    <source>
        <strain evidence="4 5">DSM 104001</strain>
    </source>
</reference>